<protein>
    <submittedName>
        <fullName evidence="2">Short C-terminal domain</fullName>
    </submittedName>
</protein>
<dbReference type="STRING" id="1217799.DEALK_06010"/>
<dbReference type="AlphaFoldDB" id="A0A0W0GGS8"/>
<accession>A0A0W0GGS8</accession>
<sequence length="63" mass="6894">MGILTLVLTGLLIWIVVMANQKGDSFIKGGGFQEKTPLDIARERFASGEISAEEFDKIKKNPA</sequence>
<proteinExistence type="predicted"/>
<dbReference type="RefSeq" id="WP_058438528.1">
    <property type="nucleotide sequence ID" value="NZ_KQ758903.1"/>
</dbReference>
<dbReference type="Pfam" id="PF09851">
    <property type="entry name" value="SHOCT"/>
    <property type="match status" value="1"/>
</dbReference>
<evidence type="ECO:0000313" key="3">
    <source>
        <dbReference type="Proteomes" id="UP000053947"/>
    </source>
</evidence>
<gene>
    <name evidence="2" type="ORF">DEALK_06010</name>
</gene>
<evidence type="ECO:0000259" key="1">
    <source>
        <dbReference type="Pfam" id="PF09851"/>
    </source>
</evidence>
<reference evidence="2 3" key="1">
    <citation type="submission" date="2015-06" db="EMBL/GenBank/DDBJ databases">
        <title>Genome sequence of the organohalide-respiring Dehalogenimonas alkenigignens type strain (IP3-3T).</title>
        <authorList>
            <person name="Key T.A."/>
            <person name="Richmond D.P."/>
            <person name="Bowman K.S."/>
            <person name="Cho Y.-J."/>
            <person name="Chun J."/>
            <person name="da Costa M.S."/>
            <person name="Rainey F.A."/>
            <person name="Moe W.M."/>
        </authorList>
    </citation>
    <scope>NUCLEOTIDE SEQUENCE [LARGE SCALE GENOMIC DNA]</scope>
    <source>
        <strain evidence="2 3">IP3-3</strain>
    </source>
</reference>
<organism evidence="2 3">
    <name type="scientific">Dehalogenimonas alkenigignens</name>
    <dbReference type="NCBI Taxonomy" id="1217799"/>
    <lineage>
        <taxon>Bacteria</taxon>
        <taxon>Bacillati</taxon>
        <taxon>Chloroflexota</taxon>
        <taxon>Dehalococcoidia</taxon>
        <taxon>Dehalococcoidales</taxon>
        <taxon>Dehalococcoidaceae</taxon>
        <taxon>Dehalogenimonas</taxon>
    </lineage>
</organism>
<evidence type="ECO:0000313" key="2">
    <source>
        <dbReference type="EMBL" id="KTB47756.1"/>
    </source>
</evidence>
<dbReference type="EMBL" id="LFDV01000002">
    <property type="protein sequence ID" value="KTB47756.1"/>
    <property type="molecule type" value="Genomic_DNA"/>
</dbReference>
<keyword evidence="3" id="KW-1185">Reference proteome</keyword>
<comment type="caution">
    <text evidence="2">The sequence shown here is derived from an EMBL/GenBank/DDBJ whole genome shotgun (WGS) entry which is preliminary data.</text>
</comment>
<feature type="domain" description="SHOCT" evidence="1">
    <location>
        <begin position="36"/>
        <end position="60"/>
    </location>
</feature>
<dbReference type="Proteomes" id="UP000053947">
    <property type="component" value="Unassembled WGS sequence"/>
</dbReference>
<name>A0A0W0GGS8_9CHLR</name>
<dbReference type="InterPro" id="IPR018649">
    <property type="entry name" value="SHOCT"/>
</dbReference>
<dbReference type="OrthoDB" id="1123500at2"/>